<organism evidence="9 10">
    <name type="scientific">Orchesella dallaii</name>
    <dbReference type="NCBI Taxonomy" id="48710"/>
    <lineage>
        <taxon>Eukaryota</taxon>
        <taxon>Metazoa</taxon>
        <taxon>Ecdysozoa</taxon>
        <taxon>Arthropoda</taxon>
        <taxon>Hexapoda</taxon>
        <taxon>Collembola</taxon>
        <taxon>Entomobryomorpha</taxon>
        <taxon>Entomobryoidea</taxon>
        <taxon>Orchesellidae</taxon>
        <taxon>Orchesellinae</taxon>
        <taxon>Orchesella</taxon>
    </lineage>
</organism>
<feature type="domain" description="Tectonic-1-3" evidence="7">
    <location>
        <begin position="317"/>
        <end position="493"/>
    </location>
</feature>
<comment type="caution">
    <text evidence="9">The sequence shown here is derived from an EMBL/GenBank/DDBJ whole genome shotgun (WGS) entry which is preliminary data.</text>
</comment>
<evidence type="ECO:0000256" key="5">
    <source>
        <dbReference type="SAM" id="MobiDB-lite"/>
    </source>
</evidence>
<dbReference type="InterPro" id="IPR011677">
    <property type="entry name" value="TCTN1-3_dom"/>
</dbReference>
<dbReference type="InterPro" id="IPR040354">
    <property type="entry name" value="TCTN1-3"/>
</dbReference>
<evidence type="ECO:0000256" key="2">
    <source>
        <dbReference type="ARBA" id="ARBA00022729"/>
    </source>
</evidence>
<sequence length="802" mass="89821">MEISFPFLFLLLVSHFPWTYEANAFHDRKGKSITDGGSSRRKIINAQPGSVPLQLPIIGLTSKPPPSAKLDRNPMIDEIFQFRNQESDLTSNSNKKTSRTEGDDEDNYASFSMESNTTASIPFPDNETYSTTSPMEIPNNFTESPVNSSSSLPPTVTSTTEIITTESTTPSTTEIPFVPGEHGESTKSFFCLCDLRSSCDMNCCCDLDCSDEEKELFTGCEGSVIYDPTSKRNKDRSCYKSFVLYRENVPHRIDRTEKGMFCVVKDNMRHEREFSQSDMDKITRKILKGTISLKQKYTWDESATAKPTYLTMKYEPYKYGSVIWTVRANNEDQIEILRLPTSYHSNLCSLQEPIKYLQDSNFTCMLPISNLKEQCTFLNELNVNYFIRNYSIISNPKTWDDNSTDVPICHLNTNDQCFSDNEIDESGSEEDVENTKPQLNLVDSVCHQVLSQLKLTFIHEGIDGITKVVAKSRLIDVPLDVKDLKQEFSVEFIWANEAGPGNETNFTTPTFQKQPRSGIPGYIVGKPVILGKKVEARKIQTNDSKEYEVVQRIQVLPDASQWLHIQSAGNCPVDFEEISNFARNPVLFGFEHASTCRLALDNFNHCEELQQNIARLVFGAEDPIHFTKNPFYVSAYGSPDAFPSDWVPLSFVDISSFLGTSPSSSSLLANGCDGIISSVHVTIAYAFVGPVDAPQAKITGVFYEPEESFQLPPEDSSQCKSEICIRKSRHLSVSTTVSFVDVSGKPTSRVATWPVVSIRLPEDFFYPFSSAPSPSGATTTRSDMMVMSLACMLLILAIRSGH</sequence>
<accession>A0ABP1PQU8</accession>
<evidence type="ECO:0000313" key="9">
    <source>
        <dbReference type="EMBL" id="CAL8073821.1"/>
    </source>
</evidence>
<feature type="domain" description="Tectonic-1-3" evidence="7">
    <location>
        <begin position="564"/>
        <end position="703"/>
    </location>
</feature>
<reference evidence="9 10" key="1">
    <citation type="submission" date="2024-08" db="EMBL/GenBank/DDBJ databases">
        <authorList>
            <person name="Cucini C."/>
            <person name="Frati F."/>
        </authorList>
    </citation>
    <scope>NUCLEOTIDE SEQUENCE [LARGE SCALE GENOMIC DNA]</scope>
</reference>
<evidence type="ECO:0000256" key="3">
    <source>
        <dbReference type="ARBA" id="ARBA00022794"/>
    </source>
</evidence>
<feature type="region of interest" description="Disordered" evidence="5">
    <location>
        <begin position="82"/>
        <end position="110"/>
    </location>
</feature>
<evidence type="ECO:0008006" key="11">
    <source>
        <dbReference type="Google" id="ProtNLM"/>
    </source>
</evidence>
<dbReference type="PANTHER" id="PTHR14611:SF2">
    <property type="entry name" value="TECTONIC"/>
    <property type="match status" value="1"/>
</dbReference>
<keyword evidence="3" id="KW-0970">Cilium biogenesis/degradation</keyword>
<dbReference type="EMBL" id="CAXLJM020000007">
    <property type="protein sequence ID" value="CAL8073821.1"/>
    <property type="molecule type" value="Genomic_DNA"/>
</dbReference>
<feature type="chain" id="PRO_5046924972" description="Tectonic domain-containing protein" evidence="6">
    <location>
        <begin position="25"/>
        <end position="802"/>
    </location>
</feature>
<keyword evidence="10" id="KW-1185">Reference proteome</keyword>
<keyword evidence="4" id="KW-0325">Glycoprotein</keyword>
<dbReference type="Pfam" id="PF07773">
    <property type="entry name" value="TCTN_DUF1619"/>
    <property type="match status" value="2"/>
</dbReference>
<evidence type="ECO:0000313" key="10">
    <source>
        <dbReference type="Proteomes" id="UP001642540"/>
    </source>
</evidence>
<gene>
    <name evidence="9" type="ORF">ODALV1_LOCUS2719</name>
</gene>
<dbReference type="Proteomes" id="UP001642540">
    <property type="component" value="Unassembled WGS sequence"/>
</dbReference>
<dbReference type="PANTHER" id="PTHR14611">
    <property type="entry name" value="TECTONIC FAMILY MEMBER"/>
    <property type="match status" value="1"/>
</dbReference>
<protein>
    <recommendedName>
        <fullName evidence="11">Tectonic domain-containing protein</fullName>
    </recommendedName>
</protein>
<evidence type="ECO:0000259" key="7">
    <source>
        <dbReference type="Pfam" id="PF07773"/>
    </source>
</evidence>
<name>A0ABP1PQU8_9HEXA</name>
<comment type="similarity">
    <text evidence="1">Belongs to the tectonic family.</text>
</comment>
<evidence type="ECO:0000256" key="4">
    <source>
        <dbReference type="ARBA" id="ARBA00023180"/>
    </source>
</evidence>
<feature type="domain" description="Tectonic-1-3 N-terminal" evidence="8">
    <location>
        <begin position="189"/>
        <end position="277"/>
    </location>
</feature>
<feature type="signal peptide" evidence="6">
    <location>
        <begin position="1"/>
        <end position="24"/>
    </location>
</feature>
<dbReference type="Pfam" id="PF25752">
    <property type="entry name" value="DUF1619_N"/>
    <property type="match status" value="1"/>
</dbReference>
<evidence type="ECO:0000256" key="1">
    <source>
        <dbReference type="ARBA" id="ARBA00007633"/>
    </source>
</evidence>
<evidence type="ECO:0000259" key="8">
    <source>
        <dbReference type="Pfam" id="PF25752"/>
    </source>
</evidence>
<evidence type="ECO:0000256" key="6">
    <source>
        <dbReference type="SAM" id="SignalP"/>
    </source>
</evidence>
<feature type="compositionally biased region" description="Polar residues" evidence="5">
    <location>
        <begin position="82"/>
        <end position="95"/>
    </location>
</feature>
<proteinExistence type="inferred from homology"/>
<keyword evidence="2 6" id="KW-0732">Signal</keyword>
<dbReference type="InterPro" id="IPR057724">
    <property type="entry name" value="TCTN1-3_N"/>
</dbReference>